<feature type="transmembrane region" description="Helical" evidence="1">
    <location>
        <begin position="28"/>
        <end position="50"/>
    </location>
</feature>
<evidence type="ECO:0000256" key="1">
    <source>
        <dbReference type="SAM" id="Phobius"/>
    </source>
</evidence>
<protein>
    <recommendedName>
        <fullName evidence="4">Phage holin family protein</fullName>
    </recommendedName>
</protein>
<dbReference type="Proteomes" id="UP001387215">
    <property type="component" value="Unassembled WGS sequence"/>
</dbReference>
<keyword evidence="3" id="KW-1185">Reference proteome</keyword>
<reference evidence="2 3" key="1">
    <citation type="submission" date="2024-02" db="EMBL/GenBank/DDBJ databases">
        <title>Lysobacter Genome Sequencing and Mining.</title>
        <authorList>
            <person name="Bierman J."/>
            <person name="Walker M.C."/>
        </authorList>
    </citation>
    <scope>NUCLEOTIDE SEQUENCE [LARGE SCALE GENOMIC DNA]</scope>
    <source>
        <strain evidence="2 3">PB6250</strain>
    </source>
</reference>
<accession>A0ABU8CYI5</accession>
<gene>
    <name evidence="2" type="ORF">V2J18_04010</name>
</gene>
<keyword evidence="1" id="KW-0472">Membrane</keyword>
<evidence type="ECO:0000313" key="3">
    <source>
        <dbReference type="Proteomes" id="UP001387215"/>
    </source>
</evidence>
<dbReference type="EMBL" id="JBANDL010000002">
    <property type="protein sequence ID" value="MEI2453841.1"/>
    <property type="molecule type" value="Genomic_DNA"/>
</dbReference>
<organism evidence="2 3">
    <name type="scientific">Lysobacter firmicutimachus</name>
    <dbReference type="NCBI Taxonomy" id="1792846"/>
    <lineage>
        <taxon>Bacteria</taxon>
        <taxon>Pseudomonadati</taxon>
        <taxon>Pseudomonadota</taxon>
        <taxon>Gammaproteobacteria</taxon>
        <taxon>Lysobacterales</taxon>
        <taxon>Lysobacteraceae</taxon>
        <taxon>Lysobacter</taxon>
    </lineage>
</organism>
<keyword evidence="1" id="KW-0812">Transmembrane</keyword>
<name>A0ABU8CYI5_9GAMM</name>
<proteinExistence type="predicted"/>
<keyword evidence="1" id="KW-1133">Transmembrane helix</keyword>
<evidence type="ECO:0000313" key="2">
    <source>
        <dbReference type="EMBL" id="MEI2453841.1"/>
    </source>
</evidence>
<comment type="caution">
    <text evidence="2">The sequence shown here is derived from an EMBL/GenBank/DDBJ whole genome shotgun (WGS) entry which is preliminary data.</text>
</comment>
<evidence type="ECO:0008006" key="4">
    <source>
        <dbReference type="Google" id="ProtNLM"/>
    </source>
</evidence>
<sequence length="143" mass="14818">MSGRSTQTAAALTSQVAAASGAATGATLLVLGIPLEALLAALIGAALSYVARPAVSHSKIPVRLLGIVSDALIGGWLFVIVVKLTPLHRFGVAEIPIEAGAGLLALLWRVLRVWLPAKLDRAFDAVLAFWTRDRGQDGEGGSQ</sequence>
<feature type="transmembrane region" description="Helical" evidence="1">
    <location>
        <begin position="62"/>
        <end position="84"/>
    </location>
</feature>
<dbReference type="RefSeq" id="WP_336131066.1">
    <property type="nucleotide sequence ID" value="NZ_JBANDL010000002.1"/>
</dbReference>